<evidence type="ECO:0000313" key="3">
    <source>
        <dbReference type="Proteomes" id="UP000518605"/>
    </source>
</evidence>
<sequence length="34" mass="3720">MSHHAQFLLIVIISILTDATVAVILIKNVMITIS</sequence>
<reference evidence="2 3" key="1">
    <citation type="submission" date="2020-08" db="EMBL/GenBank/DDBJ databases">
        <title>Genomic Encyclopedia of Type Strains, Phase III (KMG-III): the genomes of soil and plant-associated and newly described type strains.</title>
        <authorList>
            <person name="Whitman W."/>
        </authorList>
    </citation>
    <scope>NUCLEOTIDE SEQUENCE [LARGE SCALE GENOMIC DNA]</scope>
    <source>
        <strain evidence="2 3">CECT 8234</strain>
    </source>
</reference>
<dbReference type="EMBL" id="JACHXW010000015">
    <property type="protein sequence ID" value="MBB3154308.1"/>
    <property type="molecule type" value="Genomic_DNA"/>
</dbReference>
<organism evidence="2 3">
    <name type="scientific">Paenibacillus endophyticus</name>
    <dbReference type="NCBI Taxonomy" id="1294268"/>
    <lineage>
        <taxon>Bacteria</taxon>
        <taxon>Bacillati</taxon>
        <taxon>Bacillota</taxon>
        <taxon>Bacilli</taxon>
        <taxon>Bacillales</taxon>
        <taxon>Paenibacillaceae</taxon>
        <taxon>Paenibacillus</taxon>
    </lineage>
</organism>
<comment type="caution">
    <text evidence="2">The sequence shown here is derived from an EMBL/GenBank/DDBJ whole genome shotgun (WGS) entry which is preliminary data.</text>
</comment>
<gene>
    <name evidence="2" type="ORF">FHS16_004390</name>
</gene>
<evidence type="ECO:0000313" key="2">
    <source>
        <dbReference type="EMBL" id="MBB3154308.1"/>
    </source>
</evidence>
<keyword evidence="1" id="KW-0472">Membrane</keyword>
<keyword evidence="1" id="KW-1133">Transmembrane helix</keyword>
<feature type="transmembrane region" description="Helical" evidence="1">
    <location>
        <begin position="6"/>
        <end position="26"/>
    </location>
</feature>
<proteinExistence type="predicted"/>
<accession>A0A7W5CAT6</accession>
<name>A0A7W5CAT6_9BACL</name>
<dbReference type="AlphaFoldDB" id="A0A7W5CAT6"/>
<protein>
    <submittedName>
        <fullName evidence="2">Uncharacterized protein</fullName>
    </submittedName>
</protein>
<keyword evidence="3" id="KW-1185">Reference proteome</keyword>
<dbReference type="Proteomes" id="UP000518605">
    <property type="component" value="Unassembled WGS sequence"/>
</dbReference>
<evidence type="ECO:0000256" key="1">
    <source>
        <dbReference type="SAM" id="Phobius"/>
    </source>
</evidence>
<keyword evidence="1" id="KW-0812">Transmembrane</keyword>